<dbReference type="PROSITE" id="PS50081">
    <property type="entry name" value="ZF_DAG_PE_2"/>
    <property type="match status" value="1"/>
</dbReference>
<dbReference type="Proteomes" id="UP000215914">
    <property type="component" value="Chromosome 2"/>
</dbReference>
<reference evidence="5" key="3">
    <citation type="submission" date="2020-06" db="EMBL/GenBank/DDBJ databases">
        <title>Helianthus annuus Genome sequencing and assembly Release 2.</title>
        <authorList>
            <person name="Gouzy J."/>
            <person name="Langlade N."/>
            <person name="Munos S."/>
        </authorList>
    </citation>
    <scope>NUCLEOTIDE SEQUENCE</scope>
    <source>
        <tissue evidence="5">Leaves</tissue>
    </source>
</reference>
<evidence type="ECO:0000256" key="3">
    <source>
        <dbReference type="ARBA" id="ARBA00022833"/>
    </source>
</evidence>
<evidence type="ECO:0000259" key="4">
    <source>
        <dbReference type="PROSITE" id="PS50081"/>
    </source>
</evidence>
<evidence type="ECO:0000313" key="6">
    <source>
        <dbReference type="EMBL" id="OTG35245.1"/>
    </source>
</evidence>
<proteinExistence type="predicted"/>
<keyword evidence="2" id="KW-0677">Repeat</keyword>
<dbReference type="Pfam" id="PF03107">
    <property type="entry name" value="C1_2"/>
    <property type="match status" value="3"/>
</dbReference>
<dbReference type="PANTHER" id="PTHR32410:SF161">
    <property type="entry name" value="DC1, ZINC FINGER, RING_FYVE_PHD-TYPE-RELATED"/>
    <property type="match status" value="1"/>
</dbReference>
<evidence type="ECO:0000256" key="2">
    <source>
        <dbReference type="ARBA" id="ARBA00022737"/>
    </source>
</evidence>
<dbReference type="InterPro" id="IPR002219">
    <property type="entry name" value="PKC_DAG/PE"/>
</dbReference>
<name>A0A251VI24_HELAN</name>
<reference evidence="6" key="2">
    <citation type="submission" date="2017-02" db="EMBL/GenBank/DDBJ databases">
        <title>Sunflower complete genome.</title>
        <authorList>
            <person name="Langlade N."/>
            <person name="Munos S."/>
        </authorList>
    </citation>
    <scope>NUCLEOTIDE SEQUENCE [LARGE SCALE GENOMIC DNA]</scope>
    <source>
        <tissue evidence="6">Leaves</tissue>
    </source>
</reference>
<dbReference type="Gramene" id="mRNA:HanXRQr2_Chr02g0080051">
    <property type="protein sequence ID" value="CDS:HanXRQr2_Chr02g0080051.1"/>
    <property type="gene ID" value="HanXRQr2_Chr02g0080051"/>
</dbReference>
<dbReference type="AlphaFoldDB" id="A0A251VI24"/>
<organism evidence="6 7">
    <name type="scientific">Helianthus annuus</name>
    <name type="common">Common sunflower</name>
    <dbReference type="NCBI Taxonomy" id="4232"/>
    <lineage>
        <taxon>Eukaryota</taxon>
        <taxon>Viridiplantae</taxon>
        <taxon>Streptophyta</taxon>
        <taxon>Embryophyta</taxon>
        <taxon>Tracheophyta</taxon>
        <taxon>Spermatophyta</taxon>
        <taxon>Magnoliopsida</taxon>
        <taxon>eudicotyledons</taxon>
        <taxon>Gunneridae</taxon>
        <taxon>Pentapetalae</taxon>
        <taxon>asterids</taxon>
        <taxon>campanulids</taxon>
        <taxon>Asterales</taxon>
        <taxon>Asteraceae</taxon>
        <taxon>Asteroideae</taxon>
        <taxon>Heliantheae alliance</taxon>
        <taxon>Heliantheae</taxon>
        <taxon>Helianthus</taxon>
    </lineage>
</organism>
<dbReference type="InterPro" id="IPR053192">
    <property type="entry name" value="Vacuole_Formation_Reg"/>
</dbReference>
<feature type="domain" description="Phorbol-ester/DAG-type" evidence="4">
    <location>
        <begin position="176"/>
        <end position="234"/>
    </location>
</feature>
<accession>A0A251VI24</accession>
<evidence type="ECO:0000256" key="1">
    <source>
        <dbReference type="ARBA" id="ARBA00022723"/>
    </source>
</evidence>
<keyword evidence="1" id="KW-0479">Metal-binding</keyword>
<sequence length="311" mass="36037">MIMCHNPMKKIELLCNGCVIPIMEMPFYKCWAKEDENCNFALHEWCTPIPTKVDNHPAHPQHTFLLMTNISNMFNIFRCDVCFFPCNGFAYGCVECGFYVDVTCGFIPEKITHESHPNHLLPIVKEDLPSKWCLMCHLPIDYNCLWSKQYKLSFSCGFCDVYIHLGCALFLPMTIRHPYDKHPMHICNLPIENHKSEYFCEICEEPLNPHICFYHCDVCSQSVHSDCAPLILKCETEIYSKYRQGIYFFLNMKFGSIHKTDGHPHPLTFAQGIESDGLCSVCAKELRLGWILRCSECEFALYHNCSVPMDL</sequence>
<dbReference type="InterPro" id="IPR004146">
    <property type="entry name" value="DC1"/>
</dbReference>
<dbReference type="SUPFAM" id="SSF57889">
    <property type="entry name" value="Cysteine-rich domain"/>
    <property type="match status" value="3"/>
</dbReference>
<protein>
    <submittedName>
        <fullName evidence="5">Chromatin regulator PHD family</fullName>
    </submittedName>
</protein>
<evidence type="ECO:0000313" key="7">
    <source>
        <dbReference type="Proteomes" id="UP000215914"/>
    </source>
</evidence>
<gene>
    <name evidence="6" type="ORF">HannXRQ_Chr02g0054681</name>
    <name evidence="5" type="ORF">HanXRQr2_Chr02g0080051</name>
</gene>
<dbReference type="InterPro" id="IPR046349">
    <property type="entry name" value="C1-like_sf"/>
</dbReference>
<evidence type="ECO:0000313" key="5">
    <source>
        <dbReference type="EMBL" id="KAF5819655.1"/>
    </source>
</evidence>
<keyword evidence="3" id="KW-0862">Zinc</keyword>
<dbReference type="PANTHER" id="PTHR32410">
    <property type="entry name" value="CYSTEINE/HISTIDINE-RICH C1 DOMAIN FAMILY PROTEIN"/>
    <property type="match status" value="1"/>
</dbReference>
<reference evidence="5 7" key="1">
    <citation type="journal article" date="2017" name="Nature">
        <title>The sunflower genome provides insights into oil metabolism, flowering and Asterid evolution.</title>
        <authorList>
            <person name="Badouin H."/>
            <person name="Gouzy J."/>
            <person name="Grassa C.J."/>
            <person name="Murat F."/>
            <person name="Staton S.E."/>
            <person name="Cottret L."/>
            <person name="Lelandais-Briere C."/>
            <person name="Owens G.L."/>
            <person name="Carrere S."/>
            <person name="Mayjonade B."/>
            <person name="Legrand L."/>
            <person name="Gill N."/>
            <person name="Kane N.C."/>
            <person name="Bowers J.E."/>
            <person name="Hubner S."/>
            <person name="Bellec A."/>
            <person name="Berard A."/>
            <person name="Berges H."/>
            <person name="Blanchet N."/>
            <person name="Boniface M.C."/>
            <person name="Brunel D."/>
            <person name="Catrice O."/>
            <person name="Chaidir N."/>
            <person name="Claudel C."/>
            <person name="Donnadieu C."/>
            <person name="Faraut T."/>
            <person name="Fievet G."/>
            <person name="Helmstetter N."/>
            <person name="King M."/>
            <person name="Knapp S.J."/>
            <person name="Lai Z."/>
            <person name="Le Paslier M.C."/>
            <person name="Lippi Y."/>
            <person name="Lorenzon L."/>
            <person name="Mandel J.R."/>
            <person name="Marage G."/>
            <person name="Marchand G."/>
            <person name="Marquand E."/>
            <person name="Bret-Mestries E."/>
            <person name="Morien E."/>
            <person name="Nambeesan S."/>
            <person name="Nguyen T."/>
            <person name="Pegot-Espagnet P."/>
            <person name="Pouilly N."/>
            <person name="Raftis F."/>
            <person name="Sallet E."/>
            <person name="Schiex T."/>
            <person name="Thomas J."/>
            <person name="Vandecasteele C."/>
            <person name="Vares D."/>
            <person name="Vear F."/>
            <person name="Vautrin S."/>
            <person name="Crespi M."/>
            <person name="Mangin B."/>
            <person name="Burke J.M."/>
            <person name="Salse J."/>
            <person name="Munos S."/>
            <person name="Vincourt P."/>
            <person name="Rieseberg L.H."/>
            <person name="Langlade N.B."/>
        </authorList>
    </citation>
    <scope>NUCLEOTIDE SEQUENCE [LARGE SCALE GENOMIC DNA]</scope>
    <source>
        <strain evidence="7">cv. SF193</strain>
        <tissue evidence="5">Leaves</tissue>
    </source>
</reference>
<keyword evidence="7" id="KW-1185">Reference proteome</keyword>
<dbReference type="EMBL" id="CM007891">
    <property type="protein sequence ID" value="OTG35245.1"/>
    <property type="molecule type" value="Genomic_DNA"/>
</dbReference>
<dbReference type="OMA" id="QMNINEG"/>
<dbReference type="EMBL" id="MNCJ02000317">
    <property type="protein sequence ID" value="KAF5819655.1"/>
    <property type="molecule type" value="Genomic_DNA"/>
</dbReference>
<dbReference type="GO" id="GO:0046872">
    <property type="term" value="F:metal ion binding"/>
    <property type="evidence" value="ECO:0007669"/>
    <property type="project" value="UniProtKB-KW"/>
</dbReference>
<dbReference type="InParanoid" id="A0A251VI24"/>